<protein>
    <submittedName>
        <fullName evidence="2">ATP-binding protein</fullName>
    </submittedName>
</protein>
<evidence type="ECO:0000259" key="1">
    <source>
        <dbReference type="Pfam" id="PF13581"/>
    </source>
</evidence>
<gene>
    <name evidence="2" type="ORF">ACFSKK_20225</name>
</gene>
<dbReference type="RefSeq" id="WP_247345836.1">
    <property type="nucleotide sequence ID" value="NZ_CP095550.1"/>
</dbReference>
<keyword evidence="2" id="KW-0547">Nucleotide-binding</keyword>
<keyword evidence="3" id="KW-1185">Reference proteome</keyword>
<feature type="domain" description="Histidine kinase/HSP90-like ATPase" evidence="1">
    <location>
        <begin position="37"/>
        <end position="130"/>
    </location>
</feature>
<evidence type="ECO:0000313" key="2">
    <source>
        <dbReference type="EMBL" id="MFD2216018.1"/>
    </source>
</evidence>
<dbReference type="SUPFAM" id="SSF55874">
    <property type="entry name" value="ATPase domain of HSP90 chaperone/DNA topoisomerase II/histidine kinase"/>
    <property type="match status" value="1"/>
</dbReference>
<dbReference type="InterPro" id="IPR003594">
    <property type="entry name" value="HATPase_dom"/>
</dbReference>
<sequence length="137" mass="15801">MKKSFVFTDHDQFQQSLPDIETFIEKCAKAKKTVIIFSIMEAVNNALEHGTKENKAIPITLNLEVKEKCFSVECDHKGEGFDYKKKLELIGNPDQYFENNMRSIRGRGIAIMKKCSDMIRYSDNGRKVFLAYHLDEG</sequence>
<reference evidence="3" key="1">
    <citation type="journal article" date="2019" name="Int. J. Syst. Evol. Microbiol.">
        <title>The Global Catalogue of Microorganisms (GCM) 10K type strain sequencing project: providing services to taxonomists for standard genome sequencing and annotation.</title>
        <authorList>
            <consortium name="The Broad Institute Genomics Platform"/>
            <consortium name="The Broad Institute Genome Sequencing Center for Infectious Disease"/>
            <person name="Wu L."/>
            <person name="Ma J."/>
        </authorList>
    </citation>
    <scope>NUCLEOTIDE SEQUENCE [LARGE SCALE GENOMIC DNA]</scope>
    <source>
        <strain evidence="3">CGMCC 1.15474</strain>
    </source>
</reference>
<accession>A0ABW5C185</accession>
<dbReference type="GO" id="GO:0005524">
    <property type="term" value="F:ATP binding"/>
    <property type="evidence" value="ECO:0007669"/>
    <property type="project" value="UniProtKB-KW"/>
</dbReference>
<dbReference type="Gene3D" id="3.30.565.10">
    <property type="entry name" value="Histidine kinase-like ATPase, C-terminal domain"/>
    <property type="match status" value="1"/>
</dbReference>
<comment type="caution">
    <text evidence="2">The sequence shown here is derived from an EMBL/GenBank/DDBJ whole genome shotgun (WGS) entry which is preliminary data.</text>
</comment>
<dbReference type="EMBL" id="JBHUIK010000005">
    <property type="protein sequence ID" value="MFD2216018.1"/>
    <property type="molecule type" value="Genomic_DNA"/>
</dbReference>
<organism evidence="2 3">
    <name type="scientific">Metabacillus endolithicus</name>
    <dbReference type="NCBI Taxonomy" id="1535204"/>
    <lineage>
        <taxon>Bacteria</taxon>
        <taxon>Bacillati</taxon>
        <taxon>Bacillota</taxon>
        <taxon>Bacilli</taxon>
        <taxon>Bacillales</taxon>
        <taxon>Bacillaceae</taxon>
        <taxon>Metabacillus</taxon>
    </lineage>
</organism>
<dbReference type="Proteomes" id="UP001597318">
    <property type="component" value="Unassembled WGS sequence"/>
</dbReference>
<proteinExistence type="predicted"/>
<dbReference type="InterPro" id="IPR036890">
    <property type="entry name" value="HATPase_C_sf"/>
</dbReference>
<name>A0ABW5C185_9BACI</name>
<evidence type="ECO:0000313" key="3">
    <source>
        <dbReference type="Proteomes" id="UP001597318"/>
    </source>
</evidence>
<dbReference type="CDD" id="cd16936">
    <property type="entry name" value="HATPase_RsbW-like"/>
    <property type="match status" value="1"/>
</dbReference>
<dbReference type="Pfam" id="PF13581">
    <property type="entry name" value="HATPase_c_2"/>
    <property type="match status" value="1"/>
</dbReference>
<keyword evidence="2" id="KW-0067">ATP-binding</keyword>